<proteinExistence type="predicted"/>
<gene>
    <name evidence="2" type="primary">orf103</name>
</gene>
<evidence type="ECO:0000313" key="2">
    <source>
        <dbReference type="EMBL" id="QJQ35379.1"/>
    </source>
</evidence>
<feature type="signal peptide" evidence="1">
    <location>
        <begin position="1"/>
        <end position="19"/>
    </location>
</feature>
<accession>A0A6M4AZM7</accession>
<keyword evidence="1" id="KW-0732">Signal</keyword>
<feature type="chain" id="PRO_5026670332" description="LAGLIDADG endonuclease" evidence="1">
    <location>
        <begin position="20"/>
        <end position="103"/>
    </location>
</feature>
<geneLocation type="mitochondrion" evidence="2"/>
<reference evidence="2" key="1">
    <citation type="journal article" date="2020" name="Front. Microbiol.">
        <title>Detecting Introgression Between Members of the Fusarium fujikuroi and F. oxysporum Species Complexes by Comparative Mitogenomics.</title>
        <authorList>
            <person name="Brankovics B."/>
            <person name="van Diepeningen A.D."/>
            <person name="de Hoog G.S."/>
            <person name="van der Lee T.A.J."/>
            <person name="Waalwijk C."/>
        </authorList>
    </citation>
    <scope>NUCLEOTIDE SEQUENCE</scope>
    <source>
        <strain evidence="2">CBS 417.97</strain>
    </source>
</reference>
<sequence length="103" mass="12740">MHSFILIFIAYLYLRLIQQYAEYNYTSAWVRVIVKNTLYSQRWDKADYILLDIIVQVSIYIYKKKKGYSPINKYIYIYYKLILAFRRLRLLKANSYKLRRTME</sequence>
<organism evidence="2">
    <name type="scientific">Fusarium pseudonygamai</name>
    <dbReference type="NCBI Taxonomy" id="47755"/>
    <lineage>
        <taxon>Eukaryota</taxon>
        <taxon>Fungi</taxon>
        <taxon>Dikarya</taxon>
        <taxon>Ascomycota</taxon>
        <taxon>Pezizomycotina</taxon>
        <taxon>Sordariomycetes</taxon>
        <taxon>Hypocreomycetidae</taxon>
        <taxon>Hypocreales</taxon>
        <taxon>Nectriaceae</taxon>
        <taxon>Fusarium</taxon>
        <taxon>Fusarium fujikuroi species complex</taxon>
    </lineage>
</organism>
<dbReference type="EMBL" id="MT010925">
    <property type="protein sequence ID" value="QJQ35379.1"/>
    <property type="molecule type" value="Genomic_DNA"/>
</dbReference>
<dbReference type="AlphaFoldDB" id="A0A6M4AZM7"/>
<keyword evidence="2" id="KW-0496">Mitochondrion</keyword>
<reference evidence="2" key="2">
    <citation type="submission" date="2020-01" db="EMBL/GenBank/DDBJ databases">
        <authorList>
            <person name="Brankovics B."/>
            <person name="Van Diepeningen A.D."/>
            <person name="De Hoog G.S."/>
            <person name="Van Der Lee T.A.J."/>
            <person name="Waalwijk C."/>
        </authorList>
    </citation>
    <scope>NUCLEOTIDE SEQUENCE</scope>
    <source>
        <strain evidence="2">CBS 417.97</strain>
    </source>
</reference>
<name>A0A6M4AZM7_9HYPO</name>
<evidence type="ECO:0008006" key="3">
    <source>
        <dbReference type="Google" id="ProtNLM"/>
    </source>
</evidence>
<evidence type="ECO:0000256" key="1">
    <source>
        <dbReference type="SAM" id="SignalP"/>
    </source>
</evidence>
<protein>
    <recommendedName>
        <fullName evidence="3">LAGLIDADG endonuclease</fullName>
    </recommendedName>
</protein>